<dbReference type="GO" id="GO:0015074">
    <property type="term" value="P:DNA integration"/>
    <property type="evidence" value="ECO:0007669"/>
    <property type="project" value="InterPro"/>
</dbReference>
<dbReference type="InterPro" id="IPR002104">
    <property type="entry name" value="Integrase_catalytic"/>
</dbReference>
<comment type="caution">
    <text evidence="5">The sequence shown here is derived from an EMBL/GenBank/DDBJ whole genome shotgun (WGS) entry which is preliminary data.</text>
</comment>
<gene>
    <name evidence="5" type="ORF">OCK74_27310</name>
</gene>
<dbReference type="CDD" id="cd01185">
    <property type="entry name" value="INTN1_C_like"/>
    <property type="match status" value="1"/>
</dbReference>
<accession>A0A9X2Y2P4</accession>
<dbReference type="Pfam" id="PF00589">
    <property type="entry name" value="Phage_integrase"/>
    <property type="match status" value="1"/>
</dbReference>
<sequence>MNKTFTLLYFLKKGKLQSDGTVPIYLRLTIDGKRADISSKRYIDPKKWNAKAQKVDGKSEETRSVNVYLKTLEQQVYDAHRELLDAGKHITAETLKNKLTGVEEKQRLLVQIMEQHNKNLEALIGKGYSRATWVKYTTTSRHVKDFLKWKFNLADISIKDLSFEFASDFEFYLKSQKSIDINTNAKYIKNLKKIVKECVAKGWLEKDPFMSFKLKAKASDRTFLTQHELDLLENKQFTIERLNHIKDIFLFSCYTGLAYIDLANLKSYQISIGIDGEKWIFTSRQKSDEPSHVPLLPTAMAIIEKYAAHPKVLNSGKLLPIPSNQKVNSYLKEIADVCGITKELTFHVARHTFATTVTLTNGVPIESVSKMLGHKKLQTTQIYAKILDKRVSDDMKVLRTKLTKEDGSDHLKAITG</sequence>
<dbReference type="GO" id="GO:0003677">
    <property type="term" value="F:DNA binding"/>
    <property type="evidence" value="ECO:0007669"/>
    <property type="project" value="UniProtKB-KW"/>
</dbReference>
<feature type="domain" description="Tyr recombinase" evidence="4">
    <location>
        <begin position="219"/>
        <end position="396"/>
    </location>
</feature>
<organism evidence="5 6">
    <name type="scientific">Paraflavisolibacter caeni</name>
    <dbReference type="NCBI Taxonomy" id="2982496"/>
    <lineage>
        <taxon>Bacteria</taxon>
        <taxon>Pseudomonadati</taxon>
        <taxon>Bacteroidota</taxon>
        <taxon>Chitinophagia</taxon>
        <taxon>Chitinophagales</taxon>
        <taxon>Chitinophagaceae</taxon>
        <taxon>Paraflavisolibacter</taxon>
    </lineage>
</organism>
<dbReference type="Pfam" id="PF13102">
    <property type="entry name" value="Phage_int_SAM_5"/>
    <property type="match status" value="1"/>
</dbReference>
<dbReference type="RefSeq" id="WP_279300293.1">
    <property type="nucleotide sequence ID" value="NZ_JAOTIF010000051.1"/>
</dbReference>
<keyword evidence="3" id="KW-0233">DNA recombination</keyword>
<dbReference type="GO" id="GO:0006310">
    <property type="term" value="P:DNA recombination"/>
    <property type="evidence" value="ECO:0007669"/>
    <property type="project" value="UniProtKB-KW"/>
</dbReference>
<evidence type="ECO:0000313" key="6">
    <source>
        <dbReference type="Proteomes" id="UP001155483"/>
    </source>
</evidence>
<evidence type="ECO:0000256" key="1">
    <source>
        <dbReference type="ARBA" id="ARBA00008857"/>
    </source>
</evidence>
<dbReference type="SUPFAM" id="SSF56349">
    <property type="entry name" value="DNA breaking-rejoining enzymes"/>
    <property type="match status" value="1"/>
</dbReference>
<name>A0A9X2Y2P4_9BACT</name>
<evidence type="ECO:0000259" key="4">
    <source>
        <dbReference type="PROSITE" id="PS51898"/>
    </source>
</evidence>
<dbReference type="InterPro" id="IPR025269">
    <property type="entry name" value="SAM-like_dom"/>
</dbReference>
<dbReference type="InterPro" id="IPR013762">
    <property type="entry name" value="Integrase-like_cat_sf"/>
</dbReference>
<protein>
    <submittedName>
        <fullName evidence="5">Site-specific integrase</fullName>
    </submittedName>
</protein>
<dbReference type="InterPro" id="IPR050090">
    <property type="entry name" value="Tyrosine_recombinase_XerCD"/>
</dbReference>
<dbReference type="PROSITE" id="PS51898">
    <property type="entry name" value="TYR_RECOMBINASE"/>
    <property type="match status" value="1"/>
</dbReference>
<evidence type="ECO:0000256" key="2">
    <source>
        <dbReference type="ARBA" id="ARBA00023125"/>
    </source>
</evidence>
<reference evidence="5" key="1">
    <citation type="submission" date="2022-09" db="EMBL/GenBank/DDBJ databases">
        <authorList>
            <person name="Yuan C."/>
            <person name="Ke Z."/>
        </authorList>
    </citation>
    <scope>NUCLEOTIDE SEQUENCE</scope>
    <source>
        <strain evidence="5">LB-8</strain>
    </source>
</reference>
<dbReference type="Pfam" id="PF17293">
    <property type="entry name" value="Arm-DNA-bind_5"/>
    <property type="match status" value="1"/>
</dbReference>
<reference evidence="5" key="2">
    <citation type="submission" date="2023-04" db="EMBL/GenBank/DDBJ databases">
        <title>Paracnuella aquatica gen. nov., sp. nov., a member of the family Chitinophagaceae isolated from a hot spring.</title>
        <authorList>
            <person name="Wang C."/>
        </authorList>
    </citation>
    <scope>NUCLEOTIDE SEQUENCE</scope>
    <source>
        <strain evidence="5">LB-8</strain>
    </source>
</reference>
<evidence type="ECO:0000256" key="3">
    <source>
        <dbReference type="ARBA" id="ARBA00023172"/>
    </source>
</evidence>
<dbReference type="AlphaFoldDB" id="A0A9X2Y2P4"/>
<proteinExistence type="inferred from homology"/>
<keyword evidence="6" id="KW-1185">Reference proteome</keyword>
<dbReference type="Gene3D" id="1.10.150.130">
    <property type="match status" value="1"/>
</dbReference>
<evidence type="ECO:0000313" key="5">
    <source>
        <dbReference type="EMBL" id="MCU7552858.1"/>
    </source>
</evidence>
<keyword evidence="2" id="KW-0238">DNA-binding</keyword>
<dbReference type="Gene3D" id="1.10.443.10">
    <property type="entry name" value="Intergrase catalytic core"/>
    <property type="match status" value="1"/>
</dbReference>
<dbReference type="InterPro" id="IPR035386">
    <property type="entry name" value="Arm-DNA-bind_5"/>
</dbReference>
<dbReference type="EMBL" id="JAOTIF010000051">
    <property type="protein sequence ID" value="MCU7552858.1"/>
    <property type="molecule type" value="Genomic_DNA"/>
</dbReference>
<dbReference type="InterPro" id="IPR010998">
    <property type="entry name" value="Integrase_recombinase_N"/>
</dbReference>
<dbReference type="InterPro" id="IPR011010">
    <property type="entry name" value="DNA_brk_join_enz"/>
</dbReference>
<comment type="similarity">
    <text evidence="1">Belongs to the 'phage' integrase family.</text>
</comment>
<dbReference type="PANTHER" id="PTHR30349:SF64">
    <property type="entry name" value="PROPHAGE INTEGRASE INTD-RELATED"/>
    <property type="match status" value="1"/>
</dbReference>
<dbReference type="Proteomes" id="UP001155483">
    <property type="component" value="Unassembled WGS sequence"/>
</dbReference>
<dbReference type="PANTHER" id="PTHR30349">
    <property type="entry name" value="PHAGE INTEGRASE-RELATED"/>
    <property type="match status" value="1"/>
</dbReference>